<keyword evidence="7" id="KW-1185">Reference proteome</keyword>
<evidence type="ECO:0000256" key="2">
    <source>
        <dbReference type="ARBA" id="ARBA00010742"/>
    </source>
</evidence>
<dbReference type="InterPro" id="IPR001638">
    <property type="entry name" value="Solute-binding_3/MltF_N"/>
</dbReference>
<evidence type="ECO:0000256" key="3">
    <source>
        <dbReference type="ARBA" id="ARBA00022729"/>
    </source>
</evidence>
<evidence type="ECO:0000256" key="1">
    <source>
        <dbReference type="ARBA" id="ARBA00004418"/>
    </source>
</evidence>
<dbReference type="PANTHER" id="PTHR30024">
    <property type="entry name" value="ALIPHATIC SULFONATES-BINDING PROTEIN-RELATED"/>
    <property type="match status" value="1"/>
</dbReference>
<dbReference type="Proteomes" id="UP001237105">
    <property type="component" value="Unassembled WGS sequence"/>
</dbReference>
<accession>A0ABT6STI2</accession>
<dbReference type="InterPro" id="IPR015168">
    <property type="entry name" value="SsuA/THI5"/>
</dbReference>
<name>A0ABT6STI2_9ACTN</name>
<feature type="domain" description="Solute-binding protein family 3/N-terminal" evidence="5">
    <location>
        <begin position="52"/>
        <end position="264"/>
    </location>
</feature>
<comment type="caution">
    <text evidence="6">The sequence shown here is derived from an EMBL/GenBank/DDBJ whole genome shotgun (WGS) entry which is preliminary data.</text>
</comment>
<keyword evidence="3 4" id="KW-0732">Signal</keyword>
<protein>
    <submittedName>
        <fullName evidence="6">ABC transporter substrate-binding protein</fullName>
    </submittedName>
</protein>
<dbReference type="SMART" id="SM00062">
    <property type="entry name" value="PBPb"/>
    <property type="match status" value="1"/>
</dbReference>
<dbReference type="Gene3D" id="3.40.190.10">
    <property type="entry name" value="Periplasmic binding protein-like II"/>
    <property type="match status" value="2"/>
</dbReference>
<proteinExistence type="inferred from homology"/>
<gene>
    <name evidence="6" type="ORF">QIT00_06245</name>
</gene>
<dbReference type="PANTHER" id="PTHR30024:SF47">
    <property type="entry name" value="TAURINE-BINDING PERIPLASMIC PROTEIN"/>
    <property type="match status" value="1"/>
</dbReference>
<organism evidence="6 7">
    <name type="scientific">Streptomyces luteolus</name>
    <dbReference type="NCBI Taxonomy" id="3043615"/>
    <lineage>
        <taxon>Bacteria</taxon>
        <taxon>Bacillati</taxon>
        <taxon>Actinomycetota</taxon>
        <taxon>Actinomycetes</taxon>
        <taxon>Kitasatosporales</taxon>
        <taxon>Streptomycetaceae</taxon>
        <taxon>Streptomyces</taxon>
    </lineage>
</organism>
<sequence length="330" mass="34116">MNKASKPAAAGLGLALVALTACSGGSQGASGDQGTANGTKVTLGSFKQNSITFPAIIADEQGFFEKEGLNVQPSIAKSGPELAAQLIGGSTQITAVSPDNIIPSIKQGQPITLLPPYGRMDMQFIAPKSSGITDVKDLDGKRIGVLSRGSATEKYARAIFKERGVDPGSVTFVAVGGVVTMEPALRNGKVDAVIGSTSSYITMASHGLDLVPFSDALDGEAGELSRDGLQVLWATTKDFKAQNPGTVDKFCRALDSAVKWINDGANRDAGVKSLSKLLGLEPDAAGRLWDKVHKSFVTSTDAAAWKTNVAFSAGTPNAVPFSAVDNGCGR</sequence>
<evidence type="ECO:0000313" key="7">
    <source>
        <dbReference type="Proteomes" id="UP001237105"/>
    </source>
</evidence>
<dbReference type="PROSITE" id="PS51257">
    <property type="entry name" value="PROKAR_LIPOPROTEIN"/>
    <property type="match status" value="1"/>
</dbReference>
<evidence type="ECO:0000256" key="4">
    <source>
        <dbReference type="SAM" id="SignalP"/>
    </source>
</evidence>
<feature type="signal peptide" evidence="4">
    <location>
        <begin position="1"/>
        <end position="23"/>
    </location>
</feature>
<comment type="similarity">
    <text evidence="2">Belongs to the bacterial solute-binding protein SsuA/TauA family.</text>
</comment>
<dbReference type="SUPFAM" id="SSF53850">
    <property type="entry name" value="Periplasmic binding protein-like II"/>
    <property type="match status" value="1"/>
</dbReference>
<dbReference type="EMBL" id="JASCIS010000005">
    <property type="protein sequence ID" value="MDI3418164.1"/>
    <property type="molecule type" value="Genomic_DNA"/>
</dbReference>
<dbReference type="Pfam" id="PF09084">
    <property type="entry name" value="NMT1"/>
    <property type="match status" value="1"/>
</dbReference>
<evidence type="ECO:0000313" key="6">
    <source>
        <dbReference type="EMBL" id="MDI3418164.1"/>
    </source>
</evidence>
<feature type="chain" id="PRO_5045683234" evidence="4">
    <location>
        <begin position="24"/>
        <end position="330"/>
    </location>
</feature>
<comment type="subcellular location">
    <subcellularLocation>
        <location evidence="1">Periplasm</location>
    </subcellularLocation>
</comment>
<dbReference type="RefSeq" id="WP_282534087.1">
    <property type="nucleotide sequence ID" value="NZ_JASCIS010000005.1"/>
</dbReference>
<evidence type="ECO:0000259" key="5">
    <source>
        <dbReference type="SMART" id="SM00062"/>
    </source>
</evidence>
<reference evidence="6 7" key="1">
    <citation type="submission" date="2023-05" db="EMBL/GenBank/DDBJ databases">
        <title>Draft genome sequence of Streptomyces sp. B-S-A12 isolated from a cave soil in Thailand.</title>
        <authorList>
            <person name="Chamroensaksri N."/>
            <person name="Muangham S."/>
        </authorList>
    </citation>
    <scope>NUCLEOTIDE SEQUENCE [LARGE SCALE GENOMIC DNA]</scope>
    <source>
        <strain evidence="6 7">B-S-A12</strain>
    </source>
</reference>